<dbReference type="AlphaFoldDB" id="V6LVY9"/>
<dbReference type="EMBL" id="AUWU02000008">
    <property type="protein sequence ID" value="KAH0570256.1"/>
    <property type="molecule type" value="Genomic_DNA"/>
</dbReference>
<dbReference type="VEuPathDB" id="GiardiaDB:SS50377_28231"/>
<name>V6LVY9_9EUKA</name>
<evidence type="ECO:0000313" key="3">
    <source>
        <dbReference type="Proteomes" id="UP000018208"/>
    </source>
</evidence>
<organism evidence="1">
    <name type="scientific">Spironucleus salmonicida</name>
    <dbReference type="NCBI Taxonomy" id="348837"/>
    <lineage>
        <taxon>Eukaryota</taxon>
        <taxon>Metamonada</taxon>
        <taxon>Diplomonadida</taxon>
        <taxon>Hexamitidae</taxon>
        <taxon>Hexamitinae</taxon>
        <taxon>Spironucleus</taxon>
    </lineage>
</organism>
<evidence type="ECO:0000313" key="2">
    <source>
        <dbReference type="EMBL" id="KAH0570256.1"/>
    </source>
</evidence>
<evidence type="ECO:0000313" key="1">
    <source>
        <dbReference type="EMBL" id="EST48413.1"/>
    </source>
</evidence>
<dbReference type="Proteomes" id="UP000018208">
    <property type="component" value="Unassembled WGS sequence"/>
</dbReference>
<dbReference type="EMBL" id="KI545985">
    <property type="protein sequence ID" value="EST48413.1"/>
    <property type="molecule type" value="Genomic_DNA"/>
</dbReference>
<gene>
    <name evidence="1" type="ORF">SS50377_11361</name>
    <name evidence="2" type="ORF">SS50377_28231</name>
</gene>
<reference evidence="1 2" key="1">
    <citation type="journal article" date="2014" name="PLoS Genet.">
        <title>The Genome of Spironucleus salmonicida Highlights a Fish Pathogen Adapted to Fluctuating Environments.</title>
        <authorList>
            <person name="Xu F."/>
            <person name="Jerlstrom-Hultqvist J."/>
            <person name="Einarsson E."/>
            <person name="Astvaldsson A."/>
            <person name="Svard S.G."/>
            <person name="Andersson J.O."/>
        </authorList>
    </citation>
    <scope>NUCLEOTIDE SEQUENCE</scope>
    <source>
        <strain evidence="2">ATCC 50377</strain>
    </source>
</reference>
<sequence>MNASTGTPRLSIPSRIPAFWSTEQLVELNGSLEAQNRLLEARLADLHAGQGPSAEKAQSDLKHISLLISKLLAENKDIQSSLQRSTTCNSSTETQYFDEIAQQVVDEKLEQLEAQNLMYYFQQQSDNRRVQKYVDQQKQCIQQLQQKLNI</sequence>
<keyword evidence="3" id="KW-1185">Reference proteome</keyword>
<protein>
    <submittedName>
        <fullName evidence="1">Uncharacterized protein</fullName>
    </submittedName>
</protein>
<reference evidence="2" key="2">
    <citation type="submission" date="2020-12" db="EMBL/GenBank/DDBJ databases">
        <title>New Spironucleus salmonicida genome in near-complete chromosomes.</title>
        <authorList>
            <person name="Xu F."/>
            <person name="Kurt Z."/>
            <person name="Jimenez-Gonzalez A."/>
            <person name="Astvaldsson A."/>
            <person name="Andersson J.O."/>
            <person name="Svard S.G."/>
        </authorList>
    </citation>
    <scope>NUCLEOTIDE SEQUENCE</scope>
    <source>
        <strain evidence="2">ATCC 50377</strain>
    </source>
</reference>
<proteinExistence type="predicted"/>
<accession>V6LVY9</accession>